<proteinExistence type="predicted"/>
<feature type="region of interest" description="Disordered" evidence="1">
    <location>
        <begin position="244"/>
        <end position="287"/>
    </location>
</feature>
<name>A0A0D2NBQ7_HYPSF</name>
<evidence type="ECO:0000256" key="1">
    <source>
        <dbReference type="SAM" id="MobiDB-lite"/>
    </source>
</evidence>
<feature type="compositionally biased region" description="Polar residues" evidence="1">
    <location>
        <begin position="266"/>
        <end position="287"/>
    </location>
</feature>
<gene>
    <name evidence="2" type="ORF">HYPSUDRAFT_206877</name>
</gene>
<sequence length="287" mass="31446">MSRHLLADAYRTVHPVRHNLDISRRLTSLHPRSRPPECRPARRRWLTAASVIPEQLAWLPAPASPSLLRLRPQTAADRYRNTDALRHGASLAHSRPQPPPFPHLSRGQGQPHHRPRRRNGRHRKLPTRPATDTPGPDNSSPEQPVLLALEHAECSAAVEPDVMAPSTQPARRRYPSQRRPSLPARTPPIVSPQPEAEARHEELREVRRADRLRGVAGGLESTIAQKGGSGCTIGASSREDVDFALSEERRVGERGGSAGVGGNARQGLSGSASVSFPLNQHPSSLHV</sequence>
<dbReference type="AlphaFoldDB" id="A0A0D2NBQ7"/>
<evidence type="ECO:0000313" key="3">
    <source>
        <dbReference type="Proteomes" id="UP000054270"/>
    </source>
</evidence>
<organism evidence="2 3">
    <name type="scientific">Hypholoma sublateritium (strain FD-334 SS-4)</name>
    <dbReference type="NCBI Taxonomy" id="945553"/>
    <lineage>
        <taxon>Eukaryota</taxon>
        <taxon>Fungi</taxon>
        <taxon>Dikarya</taxon>
        <taxon>Basidiomycota</taxon>
        <taxon>Agaricomycotina</taxon>
        <taxon>Agaricomycetes</taxon>
        <taxon>Agaricomycetidae</taxon>
        <taxon>Agaricales</taxon>
        <taxon>Agaricineae</taxon>
        <taxon>Strophariaceae</taxon>
        <taxon>Hypholoma</taxon>
    </lineage>
</organism>
<accession>A0A0D2NBQ7</accession>
<keyword evidence="3" id="KW-1185">Reference proteome</keyword>
<protein>
    <submittedName>
        <fullName evidence="2">Uncharacterized protein</fullName>
    </submittedName>
</protein>
<feature type="compositionally biased region" description="Gly residues" evidence="1">
    <location>
        <begin position="254"/>
        <end position="264"/>
    </location>
</feature>
<feature type="compositionally biased region" description="Basic residues" evidence="1">
    <location>
        <begin position="111"/>
        <end position="126"/>
    </location>
</feature>
<dbReference type="EMBL" id="KN817618">
    <property type="protein sequence ID" value="KJA16579.1"/>
    <property type="molecule type" value="Genomic_DNA"/>
</dbReference>
<dbReference type="Proteomes" id="UP000054270">
    <property type="component" value="Unassembled WGS sequence"/>
</dbReference>
<feature type="compositionally biased region" description="Basic and acidic residues" evidence="1">
    <location>
        <begin position="244"/>
        <end position="253"/>
    </location>
</feature>
<feature type="region of interest" description="Disordered" evidence="1">
    <location>
        <begin position="158"/>
        <end position="200"/>
    </location>
</feature>
<feature type="region of interest" description="Disordered" evidence="1">
    <location>
        <begin position="89"/>
        <end position="143"/>
    </location>
</feature>
<evidence type="ECO:0000313" key="2">
    <source>
        <dbReference type="EMBL" id="KJA16579.1"/>
    </source>
</evidence>
<reference evidence="3" key="1">
    <citation type="submission" date="2014-04" db="EMBL/GenBank/DDBJ databases">
        <title>Evolutionary Origins and Diversification of the Mycorrhizal Mutualists.</title>
        <authorList>
            <consortium name="DOE Joint Genome Institute"/>
            <consortium name="Mycorrhizal Genomics Consortium"/>
            <person name="Kohler A."/>
            <person name="Kuo A."/>
            <person name="Nagy L.G."/>
            <person name="Floudas D."/>
            <person name="Copeland A."/>
            <person name="Barry K.W."/>
            <person name="Cichocki N."/>
            <person name="Veneault-Fourrey C."/>
            <person name="LaButti K."/>
            <person name="Lindquist E.A."/>
            <person name="Lipzen A."/>
            <person name="Lundell T."/>
            <person name="Morin E."/>
            <person name="Murat C."/>
            <person name="Riley R."/>
            <person name="Ohm R."/>
            <person name="Sun H."/>
            <person name="Tunlid A."/>
            <person name="Henrissat B."/>
            <person name="Grigoriev I.V."/>
            <person name="Hibbett D.S."/>
            <person name="Martin F."/>
        </authorList>
    </citation>
    <scope>NUCLEOTIDE SEQUENCE [LARGE SCALE GENOMIC DNA]</scope>
    <source>
        <strain evidence="3">FD-334 SS-4</strain>
    </source>
</reference>